<evidence type="ECO:0000256" key="7">
    <source>
        <dbReference type="ARBA" id="ARBA00022990"/>
    </source>
</evidence>
<proteinExistence type="inferred from homology"/>
<keyword evidence="14" id="KW-0175">Coiled coil</keyword>
<keyword evidence="5 13" id="KW-0999">Mitochondrion inner membrane</keyword>
<reference evidence="15" key="2">
    <citation type="submission" date="2025-08" db="UniProtKB">
        <authorList>
            <consortium name="Ensembl"/>
        </authorList>
    </citation>
    <scope>IDENTIFICATION</scope>
</reference>
<evidence type="ECO:0000256" key="9">
    <source>
        <dbReference type="ARBA" id="ARBA00023128"/>
    </source>
</evidence>
<evidence type="ECO:0000256" key="14">
    <source>
        <dbReference type="SAM" id="Coils"/>
    </source>
</evidence>
<dbReference type="GeneTree" id="ENSGT00390000001958"/>
<keyword evidence="16" id="KW-1185">Reference proteome</keyword>
<evidence type="ECO:0000256" key="1">
    <source>
        <dbReference type="ARBA" id="ARBA00007479"/>
    </source>
</evidence>
<reference evidence="15" key="3">
    <citation type="submission" date="2025-09" db="UniProtKB">
        <authorList>
            <consortium name="Ensembl"/>
        </authorList>
    </citation>
    <scope>IDENTIFICATION</scope>
</reference>
<evidence type="ECO:0000256" key="12">
    <source>
        <dbReference type="ARBA" id="ARBA00064647"/>
    </source>
</evidence>
<dbReference type="GO" id="GO:0005743">
    <property type="term" value="C:mitochondrial inner membrane"/>
    <property type="evidence" value="ECO:0007669"/>
    <property type="project" value="UniProtKB-SubCell"/>
</dbReference>
<evidence type="ECO:0000256" key="4">
    <source>
        <dbReference type="ARBA" id="ARBA00022781"/>
    </source>
</evidence>
<evidence type="ECO:0000313" key="15">
    <source>
        <dbReference type="Ensembl" id="ENSAMEP00000032487.1"/>
    </source>
</evidence>
<evidence type="ECO:0000313" key="16">
    <source>
        <dbReference type="Proteomes" id="UP000008912"/>
    </source>
</evidence>
<evidence type="ECO:0000256" key="8">
    <source>
        <dbReference type="ARBA" id="ARBA00023065"/>
    </source>
</evidence>
<dbReference type="FunFam" id="1.20.5.2210:FF:000001">
    <property type="entry name" value="ATP synthase F(0) complex subunit B1, mitochondrial"/>
    <property type="match status" value="1"/>
</dbReference>
<accession>A0A7N5JYR5</accession>
<comment type="subcellular location">
    <subcellularLocation>
        <location evidence="13">Mitochondrion</location>
    </subcellularLocation>
    <subcellularLocation>
        <location evidence="13">Mitochondrion inner membrane</location>
    </subcellularLocation>
</comment>
<evidence type="ECO:0000256" key="2">
    <source>
        <dbReference type="ARBA" id="ARBA00022448"/>
    </source>
</evidence>
<name>A0A7N5JYR5_AILME</name>
<evidence type="ECO:0000256" key="10">
    <source>
        <dbReference type="ARBA" id="ARBA00023136"/>
    </source>
</evidence>
<sequence>GGRGFLPHLHGSSSNLDPNWTPARDSVLQPHVVLLWASAPLHRLRPLYISRELLLRLHSAVSGGPLAKSSPPSVPLIARKRTRGKVSGQRARCSLLARLVSDHLAPAPDRESCPGQRDAEPTAGTLFDHAVPGGLFCGRRSGVLQATRIFHTGQPSLAPLPPLPEHGGKVRLGLIPEEFFQFLYPKTGVTGPYVLGTGLILYFLSKEIYVITAETFSAISVIGLLVYVVKKYGASIGEFADKLNEQKIAQLEEVKQASIKQIQDAIDTEKSQQALVQKRHYLFDVQRNNIAMALELTYRERLHRVHREVKNRLDYHISVQNMMRRKEQDHMINWVEKHVVQSISAQQEKETIAKCIADLKLLAKKAQAQPVL</sequence>
<evidence type="ECO:0000256" key="6">
    <source>
        <dbReference type="ARBA" id="ARBA00022946"/>
    </source>
</evidence>
<dbReference type="Gene3D" id="1.20.5.2210">
    <property type="match status" value="1"/>
</dbReference>
<comment type="subunit">
    <text evidence="13">F-type ATPases have 2 components, CF(1) - the catalytic core - and CF(0) - the membrane proton channel. CF(1) and CF(0) have multiple subunits.</text>
</comment>
<dbReference type="PANTHER" id="PTHR12733">
    <property type="entry name" value="MITOCHONDRIAL ATP SYNTHASE B CHAIN"/>
    <property type="match status" value="1"/>
</dbReference>
<comment type="similarity">
    <text evidence="1 13">Belongs to the eukaryotic ATPase B chain family.</text>
</comment>
<evidence type="ECO:0000256" key="11">
    <source>
        <dbReference type="ARBA" id="ARBA00055529"/>
    </source>
</evidence>
<evidence type="ECO:0000256" key="3">
    <source>
        <dbReference type="ARBA" id="ARBA00022547"/>
    </source>
</evidence>
<dbReference type="Proteomes" id="UP000008912">
    <property type="component" value="Unassembled WGS sequence"/>
</dbReference>
<organism evidence="15 16">
    <name type="scientific">Ailuropoda melanoleuca</name>
    <name type="common">Giant panda</name>
    <dbReference type="NCBI Taxonomy" id="9646"/>
    <lineage>
        <taxon>Eukaryota</taxon>
        <taxon>Metazoa</taxon>
        <taxon>Chordata</taxon>
        <taxon>Craniata</taxon>
        <taxon>Vertebrata</taxon>
        <taxon>Euteleostomi</taxon>
        <taxon>Mammalia</taxon>
        <taxon>Eutheria</taxon>
        <taxon>Laurasiatheria</taxon>
        <taxon>Carnivora</taxon>
        <taxon>Caniformia</taxon>
        <taxon>Ursidae</taxon>
        <taxon>Ailuropoda</taxon>
    </lineage>
</organism>
<keyword evidence="6" id="KW-0809">Transit peptide</keyword>
<dbReference type="SUPFAM" id="SSF161060">
    <property type="entry name" value="ATP synthase B chain-like"/>
    <property type="match status" value="1"/>
</dbReference>
<comment type="function">
    <text evidence="11 13">Subunit b, of the mitochondrial membrane ATP synthase complex (F(1)F(0) ATP synthase or Complex V) that produces ATP from ADP in the presence of a proton gradient across the membrane which is generated by electron transport complexes of the respiratory chain. ATP synthase complex consist of a soluble F(1) head domain - the catalytic core - and a membrane F(1) domain - the membrane proton channel. These two domains are linked by a central stalk rotating inside the F(1) region and a stationary peripheral stalk. During catalysis, ATP synthesis in the catalytic domain of F(1) is coupled via a rotary mechanism of the central stalk subunits to proton translocation. In vivo, can only synthesize ATP although its ATP hydrolase activity can be activated artificially in vitro. Part of the complex F(0) domain. Part of the complex F(0) domain and the peripheric stalk, which acts as a stator to hold the catalytic alpha(3)beta(3) subcomplex and subunit a/ATP6 static relative to the rotary elements.</text>
</comment>
<dbReference type="AlphaFoldDB" id="A0A7N5JYR5"/>
<keyword evidence="7" id="KW-0007">Acetylation</keyword>
<keyword evidence="2 13" id="KW-0813">Transport</keyword>
<dbReference type="Ensembl" id="ENSAMET00000026140.1">
    <property type="protein sequence ID" value="ENSAMEP00000032487.1"/>
    <property type="gene ID" value="ENSAMEG00000026613.1"/>
</dbReference>
<dbReference type="GO" id="GO:0045259">
    <property type="term" value="C:proton-transporting ATP synthase complex"/>
    <property type="evidence" value="ECO:0007669"/>
    <property type="project" value="UniProtKB-KW"/>
</dbReference>
<dbReference type="InterPro" id="IPR008688">
    <property type="entry name" value="ATP_synth_Bsub_B/MI25"/>
</dbReference>
<keyword evidence="3 13" id="KW-0138">CF(0)</keyword>
<feature type="coiled-coil region" evidence="14">
    <location>
        <begin position="240"/>
        <end position="268"/>
    </location>
</feature>
<dbReference type="InterPro" id="IPR013837">
    <property type="entry name" value="ATP_synth_F0_suB"/>
</dbReference>
<protein>
    <recommendedName>
        <fullName evidence="13">ATP synthase subunit b</fullName>
    </recommendedName>
</protein>
<comment type="subunit">
    <text evidence="12">Component of the ATP synthase complex composed at least of ATP5F1A/subunit alpha, ATP5F1B/subunit beta, ATP5MC1/subunit c (homooctomer), MT-ATP6/subunit a, MT-ATP8/subunit 8, ATP5ME/subunit e, ATP5MF/subunit f, ATP5MG/subunit g, ATP5MK/subunit k, ATP5MJ/subunit j, ATP5F1C/subunit gamma, ATP5F1D/subunit delta, ATP5F1E/subunit epsilon, ATP5PF/subunit F6, ATP5PB/subunit b, ATP5PD/subunit d, ATP5PO/subunit OSCP. ATP synthase complex consists of a soluble F(1) head domain (subunits alpha(3) and beta(3)) - the catalytic core - and a membrane F(0) domain - the membrane proton channel (subunits c, a, 8, e, f, g, k and j). These two domains are linked by a central stalk (subunits gamma, delta, and epsilon) rotating inside the F1 region and a stationary peripheral stalk (subunits F6, b, d, and OSCP).</text>
</comment>
<keyword evidence="8 13" id="KW-0406">Ion transport</keyword>
<gene>
    <name evidence="15" type="primary">ATP5PB</name>
</gene>
<dbReference type="Pfam" id="PF05405">
    <property type="entry name" value="Mt_ATP-synt_B"/>
    <property type="match status" value="1"/>
</dbReference>
<dbReference type="GO" id="GO:0046933">
    <property type="term" value="F:proton-transporting ATP synthase activity, rotational mechanism"/>
    <property type="evidence" value="ECO:0007669"/>
    <property type="project" value="TreeGrafter"/>
</dbReference>
<evidence type="ECO:0000256" key="13">
    <source>
        <dbReference type="RuleBase" id="RU368017"/>
    </source>
</evidence>
<evidence type="ECO:0000256" key="5">
    <source>
        <dbReference type="ARBA" id="ARBA00022792"/>
    </source>
</evidence>
<reference evidence="15 16" key="1">
    <citation type="journal article" date="2010" name="Nature">
        <title>The sequence and de novo assembly of the giant panda genome.</title>
        <authorList>
            <person name="Li R."/>
            <person name="Fan W."/>
            <person name="Tian G."/>
            <person name="Zhu H."/>
            <person name="He L."/>
            <person name="Cai J."/>
            <person name="Huang Q."/>
            <person name="Cai Q."/>
            <person name="Li B."/>
            <person name="Bai Y."/>
            <person name="Zhang Z."/>
            <person name="Zhang Y."/>
            <person name="Wang W."/>
            <person name="Li J."/>
            <person name="Wei F."/>
            <person name="Li H."/>
            <person name="Jian M."/>
            <person name="Li J."/>
            <person name="Zhang Z."/>
            <person name="Nielsen R."/>
            <person name="Li D."/>
            <person name="Gu W."/>
            <person name="Yang Z."/>
            <person name="Xuan Z."/>
            <person name="Ryder O.A."/>
            <person name="Leung F.C."/>
            <person name="Zhou Y."/>
            <person name="Cao J."/>
            <person name="Sun X."/>
            <person name="Fu Y."/>
            <person name="Fang X."/>
            <person name="Guo X."/>
            <person name="Wang B."/>
            <person name="Hou R."/>
            <person name="Shen F."/>
            <person name="Mu B."/>
            <person name="Ni P."/>
            <person name="Lin R."/>
            <person name="Qian W."/>
            <person name="Wang G."/>
            <person name="Yu C."/>
            <person name="Nie W."/>
            <person name="Wang J."/>
            <person name="Wu Z."/>
            <person name="Liang H."/>
            <person name="Min J."/>
            <person name="Wu Q."/>
            <person name="Cheng S."/>
            <person name="Ruan J."/>
            <person name="Wang M."/>
            <person name="Shi Z."/>
            <person name="Wen M."/>
            <person name="Liu B."/>
            <person name="Ren X."/>
            <person name="Zheng H."/>
            <person name="Dong D."/>
            <person name="Cook K."/>
            <person name="Shan G."/>
            <person name="Zhang H."/>
            <person name="Kosiol C."/>
            <person name="Xie X."/>
            <person name="Lu Z."/>
            <person name="Zheng H."/>
            <person name="Li Y."/>
            <person name="Steiner C.C."/>
            <person name="Lam T.T."/>
            <person name="Lin S."/>
            <person name="Zhang Q."/>
            <person name="Li G."/>
            <person name="Tian J."/>
            <person name="Gong T."/>
            <person name="Liu H."/>
            <person name="Zhang D."/>
            <person name="Fang L."/>
            <person name="Ye C."/>
            <person name="Zhang J."/>
            <person name="Hu W."/>
            <person name="Xu A."/>
            <person name="Ren Y."/>
            <person name="Zhang G."/>
            <person name="Bruford M.W."/>
            <person name="Li Q."/>
            <person name="Ma L."/>
            <person name="Guo Y."/>
            <person name="An N."/>
            <person name="Hu Y."/>
            <person name="Zheng Y."/>
            <person name="Shi Y."/>
            <person name="Li Z."/>
            <person name="Liu Q."/>
            <person name="Chen Y."/>
            <person name="Zhao J."/>
            <person name="Qu N."/>
            <person name="Zhao S."/>
            <person name="Tian F."/>
            <person name="Wang X."/>
            <person name="Wang H."/>
            <person name="Xu L."/>
            <person name="Liu X."/>
            <person name="Vinar T."/>
            <person name="Wang Y."/>
            <person name="Lam T.W."/>
            <person name="Yiu S.M."/>
            <person name="Liu S."/>
            <person name="Zhang H."/>
            <person name="Li D."/>
            <person name="Huang Y."/>
            <person name="Wang X."/>
            <person name="Yang G."/>
            <person name="Jiang Z."/>
            <person name="Wang J."/>
            <person name="Qin N."/>
            <person name="Li L."/>
            <person name="Li J."/>
            <person name="Bolund L."/>
            <person name="Kristiansen K."/>
            <person name="Wong G.K."/>
            <person name="Olson M."/>
            <person name="Zhang X."/>
            <person name="Li S."/>
            <person name="Yang H."/>
            <person name="Wang J."/>
            <person name="Wang J."/>
        </authorList>
    </citation>
    <scope>NUCLEOTIDE SEQUENCE [LARGE SCALE GENOMIC DNA]</scope>
</reference>
<keyword evidence="4 13" id="KW-0375">Hydrogen ion transport</keyword>
<dbReference type="PANTHER" id="PTHR12733:SF3">
    <property type="entry name" value="ATP SYNTHASE F(0) COMPLEX SUBUNIT B1, MITOCHONDRIAL"/>
    <property type="match status" value="1"/>
</dbReference>
<keyword evidence="10 13" id="KW-0472">Membrane</keyword>
<keyword evidence="9 13" id="KW-0496">Mitochondrion</keyword>